<dbReference type="Proteomes" id="UP000316096">
    <property type="component" value="Unassembled WGS sequence"/>
</dbReference>
<comment type="caution">
    <text evidence="1">The sequence shown here is derived from an EMBL/GenBank/DDBJ whole genome shotgun (WGS) entry which is preliminary data.</text>
</comment>
<accession>A0A543CLB1</accession>
<name>A0A543CLB1_9ACTN</name>
<evidence type="ECO:0000313" key="1">
    <source>
        <dbReference type="EMBL" id="TQL97879.1"/>
    </source>
</evidence>
<reference evidence="1 2" key="1">
    <citation type="submission" date="2019-06" db="EMBL/GenBank/DDBJ databases">
        <title>Sequencing the genomes of 1000 actinobacteria strains.</title>
        <authorList>
            <person name="Klenk H.-P."/>
        </authorList>
    </citation>
    <scope>NUCLEOTIDE SEQUENCE [LARGE SCALE GENOMIC DNA]</scope>
    <source>
        <strain evidence="1 2">DSM 102200</strain>
    </source>
</reference>
<protein>
    <submittedName>
        <fullName evidence="1">Uncharacterized protein</fullName>
    </submittedName>
</protein>
<keyword evidence="2" id="KW-1185">Reference proteome</keyword>
<gene>
    <name evidence="1" type="ORF">FB559_3489</name>
</gene>
<evidence type="ECO:0000313" key="2">
    <source>
        <dbReference type="Proteomes" id="UP000316096"/>
    </source>
</evidence>
<dbReference type="EMBL" id="VFOZ01000001">
    <property type="protein sequence ID" value="TQL97879.1"/>
    <property type="molecule type" value="Genomic_DNA"/>
</dbReference>
<sequence>MAVGILTEDDDEYADMVRADFTVIRELLDLAGAGPWDEPDLHVEDAAWFDMWGYSGLHTVRRLAVHLAADASLPEPLLESRDATDDPLLKKAYADLPGDPAGPFTHLIHHSDCEGYYVPVDFAQVIVDERLTGSYLGSSVRLLTETRRVAAALGLPEDLDPESDEVAEAADAGTSAGDGWQRYGIESFVCLRLIHAAKHSVQTGAAIAFC</sequence>
<dbReference type="AlphaFoldDB" id="A0A543CLB1"/>
<proteinExistence type="predicted"/>
<organism evidence="1 2">
    <name type="scientific">Actinoallomurus bryophytorum</name>
    <dbReference type="NCBI Taxonomy" id="1490222"/>
    <lineage>
        <taxon>Bacteria</taxon>
        <taxon>Bacillati</taxon>
        <taxon>Actinomycetota</taxon>
        <taxon>Actinomycetes</taxon>
        <taxon>Streptosporangiales</taxon>
        <taxon>Thermomonosporaceae</taxon>
        <taxon>Actinoallomurus</taxon>
    </lineage>
</organism>